<accession>A0A930GTW7</accession>
<proteinExistence type="predicted"/>
<evidence type="ECO:0000313" key="2">
    <source>
        <dbReference type="EMBL" id="MBF1264897.1"/>
    </source>
</evidence>
<name>A0A930GTW7_NEISI</name>
<reference evidence="2" key="1">
    <citation type="submission" date="2020-04" db="EMBL/GenBank/DDBJ databases">
        <title>Deep metagenomics examines the oral microbiome during advanced dental caries in children, revealing novel taxa and co-occurrences with host molecules.</title>
        <authorList>
            <person name="Baker J.L."/>
            <person name="Morton J.T."/>
            <person name="Dinis M."/>
            <person name="Alvarez R."/>
            <person name="Tran N.C."/>
            <person name="Knight R."/>
            <person name="Edlund A."/>
        </authorList>
    </citation>
    <scope>NUCLEOTIDE SEQUENCE</scope>
    <source>
        <strain evidence="2">JCVI_32_bin.62</strain>
    </source>
</reference>
<keyword evidence="1" id="KW-0175">Coiled coil</keyword>
<feature type="coiled-coil region" evidence="1">
    <location>
        <begin position="17"/>
        <end position="44"/>
    </location>
</feature>
<feature type="coiled-coil region" evidence="1">
    <location>
        <begin position="81"/>
        <end position="108"/>
    </location>
</feature>
<evidence type="ECO:0000256" key="1">
    <source>
        <dbReference type="SAM" id="Coils"/>
    </source>
</evidence>
<protein>
    <submittedName>
        <fullName evidence="2">Uncharacterized protein</fullName>
    </submittedName>
</protein>
<evidence type="ECO:0000313" key="3">
    <source>
        <dbReference type="Proteomes" id="UP000780345"/>
    </source>
</evidence>
<dbReference type="Proteomes" id="UP000780345">
    <property type="component" value="Unassembled WGS sequence"/>
</dbReference>
<dbReference type="EMBL" id="JABZQQ010000024">
    <property type="protein sequence ID" value="MBF1264897.1"/>
    <property type="molecule type" value="Genomic_DNA"/>
</dbReference>
<dbReference type="AlphaFoldDB" id="A0A930GTW7"/>
<sequence>MNIEYTKTTFATRQKLLKEEEDKCSELTAQIEAAEAGVAEAQAVINEFAGLRNRRKGIFANLLKMGKPTNSEEAKGLDSEIAAKREEADRAADMLEAQKELLESLFDERLQHLNRISELRNLLSVSRYEMFIIGIEETHLPEYLEAARAYANAAAKLVGIGKAAVEMRAKLQENGLRVDCPSYGQGLPNRIIDLRLPGFFNMMDGTSGEENAIFDILEDMEKEKEAALDNLK</sequence>
<dbReference type="RefSeq" id="WP_311151482.1">
    <property type="nucleotide sequence ID" value="NZ_CAUOMS010000003.1"/>
</dbReference>
<organism evidence="2 3">
    <name type="scientific">Neisseria sicca</name>
    <dbReference type="NCBI Taxonomy" id="490"/>
    <lineage>
        <taxon>Bacteria</taxon>
        <taxon>Pseudomonadati</taxon>
        <taxon>Pseudomonadota</taxon>
        <taxon>Betaproteobacteria</taxon>
        <taxon>Neisseriales</taxon>
        <taxon>Neisseriaceae</taxon>
        <taxon>Neisseria</taxon>
    </lineage>
</organism>
<comment type="caution">
    <text evidence="2">The sequence shown here is derived from an EMBL/GenBank/DDBJ whole genome shotgun (WGS) entry which is preliminary data.</text>
</comment>
<gene>
    <name evidence="2" type="ORF">HXM80_04265</name>
</gene>